<protein>
    <submittedName>
        <fullName evidence="1">Collagen alpha-1(XVII) chain</fullName>
    </submittedName>
</protein>
<comment type="caution">
    <text evidence="1">The sequence shown here is derived from an EMBL/GenBank/DDBJ whole genome shotgun (WGS) entry which is preliminary data.</text>
</comment>
<dbReference type="AlphaFoldDB" id="A0A4D9EJR7"/>
<organism evidence="1 2">
    <name type="scientific">Platysternon megacephalum</name>
    <name type="common">big-headed turtle</name>
    <dbReference type="NCBI Taxonomy" id="55544"/>
    <lineage>
        <taxon>Eukaryota</taxon>
        <taxon>Metazoa</taxon>
        <taxon>Chordata</taxon>
        <taxon>Craniata</taxon>
        <taxon>Vertebrata</taxon>
        <taxon>Euteleostomi</taxon>
        <taxon>Archelosauria</taxon>
        <taxon>Testudinata</taxon>
        <taxon>Testudines</taxon>
        <taxon>Cryptodira</taxon>
        <taxon>Durocryptodira</taxon>
        <taxon>Testudinoidea</taxon>
        <taxon>Platysternidae</taxon>
        <taxon>Platysternon</taxon>
    </lineage>
</organism>
<reference evidence="1 2" key="1">
    <citation type="submission" date="2019-04" db="EMBL/GenBank/DDBJ databases">
        <title>Draft genome of the big-headed turtle Platysternon megacephalum.</title>
        <authorList>
            <person name="Gong S."/>
        </authorList>
    </citation>
    <scope>NUCLEOTIDE SEQUENCE [LARGE SCALE GENOMIC DNA]</scope>
    <source>
        <strain evidence="1">DO16091913</strain>
        <tissue evidence="1">Muscle</tissue>
    </source>
</reference>
<gene>
    <name evidence="1" type="ORF">DR999_PMT09310</name>
</gene>
<proteinExistence type="predicted"/>
<keyword evidence="1" id="KW-0176">Collagen</keyword>
<name>A0A4D9EJR7_9SAUR</name>
<dbReference type="EMBL" id="QXTE01000078">
    <property type="protein sequence ID" value="TFK07798.1"/>
    <property type="molecule type" value="Genomic_DNA"/>
</dbReference>
<evidence type="ECO:0000313" key="1">
    <source>
        <dbReference type="EMBL" id="TFK07798.1"/>
    </source>
</evidence>
<dbReference type="Proteomes" id="UP000297703">
    <property type="component" value="Unassembled WGS sequence"/>
</dbReference>
<accession>A0A4D9EJR7</accession>
<reference evidence="1 2" key="2">
    <citation type="submission" date="2019-04" db="EMBL/GenBank/DDBJ databases">
        <title>The genome sequence of big-headed turtle.</title>
        <authorList>
            <person name="Gong S."/>
        </authorList>
    </citation>
    <scope>NUCLEOTIDE SEQUENCE [LARGE SCALE GENOMIC DNA]</scope>
    <source>
        <strain evidence="1">DO16091913</strain>
        <tissue evidence="1">Muscle</tissue>
    </source>
</reference>
<dbReference type="GO" id="GO:0005581">
    <property type="term" value="C:collagen trimer"/>
    <property type="evidence" value="ECO:0007669"/>
    <property type="project" value="UniProtKB-KW"/>
</dbReference>
<sequence>MMGKGLDFLKVLGRPLSVGMLLRAHYMNVAVCGGLYHIPPGNIQVEMWGYPLMVCCGGSGEGWGRSVVPKKCWVQSALGFPTCLLRVVADTAIGKQGDINLRLVLKSRAQ</sequence>
<keyword evidence="2" id="KW-1185">Reference proteome</keyword>
<evidence type="ECO:0000313" key="2">
    <source>
        <dbReference type="Proteomes" id="UP000297703"/>
    </source>
</evidence>